<feature type="transmembrane region" description="Helical" evidence="7">
    <location>
        <begin position="550"/>
        <end position="569"/>
    </location>
</feature>
<dbReference type="OrthoDB" id="627262at2759"/>
<feature type="transmembrane region" description="Helical" evidence="7">
    <location>
        <begin position="246"/>
        <end position="265"/>
    </location>
</feature>
<dbReference type="AlphaFoldDB" id="A0A8K0SJJ3"/>
<dbReference type="GO" id="GO:0035673">
    <property type="term" value="F:oligopeptide transmembrane transporter activity"/>
    <property type="evidence" value="ECO:0007669"/>
    <property type="project" value="InterPro"/>
</dbReference>
<feature type="transmembrane region" description="Helical" evidence="7">
    <location>
        <begin position="338"/>
        <end position="357"/>
    </location>
</feature>
<keyword evidence="3" id="KW-0813">Transport</keyword>
<evidence type="ECO:0000313" key="9">
    <source>
        <dbReference type="Proteomes" id="UP000813444"/>
    </source>
</evidence>
<feature type="transmembrane region" description="Helical" evidence="7">
    <location>
        <begin position="38"/>
        <end position="57"/>
    </location>
</feature>
<feature type="transmembrane region" description="Helical" evidence="7">
    <location>
        <begin position="63"/>
        <end position="91"/>
    </location>
</feature>
<dbReference type="PANTHER" id="PTHR31645:SF0">
    <property type="entry name" value="OLIGOPEPTIDE TRANSPORTER YGL114W-RELATED"/>
    <property type="match status" value="1"/>
</dbReference>
<dbReference type="Pfam" id="PF03169">
    <property type="entry name" value="OPT"/>
    <property type="match status" value="1"/>
</dbReference>
<organism evidence="8 9">
    <name type="scientific">Stachybotrys elegans</name>
    <dbReference type="NCBI Taxonomy" id="80388"/>
    <lineage>
        <taxon>Eukaryota</taxon>
        <taxon>Fungi</taxon>
        <taxon>Dikarya</taxon>
        <taxon>Ascomycota</taxon>
        <taxon>Pezizomycotina</taxon>
        <taxon>Sordariomycetes</taxon>
        <taxon>Hypocreomycetidae</taxon>
        <taxon>Hypocreales</taxon>
        <taxon>Stachybotryaceae</taxon>
        <taxon>Stachybotrys</taxon>
    </lineage>
</organism>
<dbReference type="InterPro" id="IPR004813">
    <property type="entry name" value="OPT"/>
</dbReference>
<feature type="transmembrane region" description="Helical" evidence="7">
    <location>
        <begin position="6"/>
        <end position="26"/>
    </location>
</feature>
<keyword evidence="4 7" id="KW-0812">Transmembrane</keyword>
<evidence type="ECO:0000256" key="7">
    <source>
        <dbReference type="SAM" id="Phobius"/>
    </source>
</evidence>
<comment type="caution">
    <text evidence="8">The sequence shown here is derived from an EMBL/GenBank/DDBJ whole genome shotgun (WGS) entry which is preliminary data.</text>
</comment>
<dbReference type="NCBIfam" id="TIGR00728">
    <property type="entry name" value="OPT_sfam"/>
    <property type="match status" value="1"/>
</dbReference>
<dbReference type="Proteomes" id="UP000813444">
    <property type="component" value="Unassembled WGS sequence"/>
</dbReference>
<evidence type="ECO:0000256" key="5">
    <source>
        <dbReference type="ARBA" id="ARBA00022989"/>
    </source>
</evidence>
<evidence type="ECO:0000256" key="1">
    <source>
        <dbReference type="ARBA" id="ARBA00004141"/>
    </source>
</evidence>
<feature type="transmembrane region" description="Helical" evidence="7">
    <location>
        <begin position="103"/>
        <end position="123"/>
    </location>
</feature>
<evidence type="ECO:0000256" key="2">
    <source>
        <dbReference type="ARBA" id="ARBA00008807"/>
    </source>
</evidence>
<protein>
    <submittedName>
        <fullName evidence="8">OPT oligopeptide transporter protein-domain-containing protein</fullName>
    </submittedName>
</protein>
<accession>A0A8K0SJJ3</accession>
<dbReference type="GO" id="GO:0000329">
    <property type="term" value="C:fungal-type vacuole membrane"/>
    <property type="evidence" value="ECO:0007669"/>
    <property type="project" value="TreeGrafter"/>
</dbReference>
<evidence type="ECO:0000256" key="3">
    <source>
        <dbReference type="ARBA" id="ARBA00022448"/>
    </source>
</evidence>
<keyword evidence="9" id="KW-1185">Reference proteome</keyword>
<feature type="transmembrane region" description="Helical" evidence="7">
    <location>
        <begin position="581"/>
        <end position="601"/>
    </location>
</feature>
<feature type="transmembrane region" description="Helical" evidence="7">
    <location>
        <begin position="363"/>
        <end position="384"/>
    </location>
</feature>
<proteinExistence type="inferred from homology"/>
<dbReference type="EMBL" id="JAGPNK010000011">
    <property type="protein sequence ID" value="KAH7311389.1"/>
    <property type="molecule type" value="Genomic_DNA"/>
</dbReference>
<comment type="subcellular location">
    <subcellularLocation>
        <location evidence="1">Membrane</location>
        <topology evidence="1">Multi-pass membrane protein</topology>
    </subcellularLocation>
</comment>
<gene>
    <name evidence="8" type="ORF">B0I35DRAFT_470170</name>
</gene>
<keyword evidence="6 7" id="KW-0472">Membrane</keyword>
<evidence type="ECO:0000256" key="6">
    <source>
        <dbReference type="ARBA" id="ARBA00023136"/>
    </source>
</evidence>
<keyword evidence="5 7" id="KW-1133">Transmembrane helix</keyword>
<dbReference type="PANTHER" id="PTHR31645">
    <property type="entry name" value="OLIGOPEPTIDE TRANSPORTER YGL114W-RELATED"/>
    <property type="match status" value="1"/>
</dbReference>
<feature type="transmembrane region" description="Helical" evidence="7">
    <location>
        <begin position="285"/>
        <end position="307"/>
    </location>
</feature>
<feature type="transmembrane region" description="Helical" evidence="7">
    <location>
        <begin position="512"/>
        <end position="530"/>
    </location>
</feature>
<evidence type="ECO:0000313" key="8">
    <source>
        <dbReference type="EMBL" id="KAH7311389.1"/>
    </source>
</evidence>
<sequence>MANADQLRVGSVIGAIVCLTNVHCGLQTGYTNLMQMPSALLGFAIMKLLTKQTSLAFDANDNILIQTISTSIGMMPSAAGLVGVIPALEYLLQKPVHIPYGKLVAWSVGVSLFGLAFAAMMRWRIIKDQDLRFPTGAASALLLNVLHGPEKTTRALETTSEEHQSNDEPRRVQNGHDSHIEEVHLDSSLTLLSLAVGISIVYTIVTWFFPILKDLPVIGRAAASQLWTVNLSPGYFGQGIITGPTAVLNMLAGAIVGWGILSPVAKSRGWAPGDPGDWDTGSRGWILWVGLAIMLADSLVCLMAFTLKSIWPSTGKPEANPAARLEDADNKQTWRGHLTIGLIISALCCLASVKIGFGSNVSTLTTVVAVGAAIPLCLVGINAIGSTDYNPSSGIARISQLLIGAIFHRGGSRALAENLVAGGVAEAGVVTAGFMMQTFKTASIVGANPFVQLMGMVYGTIVGGAVASSLYKLYARVYTIPGDVFGMPSAFAWRDGARLAIGQQLPPHVAEVGLAMGVCFAAFAALRLRYSGHTLSVFIPSGVPFAVGMYLTPSFTLIRVAGALVVFYWARDVRRSQASLYVFASGLMLGEGIGSMASLILEASRFR</sequence>
<comment type="similarity">
    <text evidence="2">Belongs to the oligopeptide OPT transporter family.</text>
</comment>
<dbReference type="InterPro" id="IPR045035">
    <property type="entry name" value="YSL-like"/>
</dbReference>
<evidence type="ECO:0000256" key="4">
    <source>
        <dbReference type="ARBA" id="ARBA00022692"/>
    </source>
</evidence>
<reference evidence="8" key="1">
    <citation type="journal article" date="2021" name="Nat. Commun.">
        <title>Genetic determinants of endophytism in the Arabidopsis root mycobiome.</title>
        <authorList>
            <person name="Mesny F."/>
            <person name="Miyauchi S."/>
            <person name="Thiergart T."/>
            <person name="Pickel B."/>
            <person name="Atanasova L."/>
            <person name="Karlsson M."/>
            <person name="Huettel B."/>
            <person name="Barry K.W."/>
            <person name="Haridas S."/>
            <person name="Chen C."/>
            <person name="Bauer D."/>
            <person name="Andreopoulos W."/>
            <person name="Pangilinan J."/>
            <person name="LaButti K."/>
            <person name="Riley R."/>
            <person name="Lipzen A."/>
            <person name="Clum A."/>
            <person name="Drula E."/>
            <person name="Henrissat B."/>
            <person name="Kohler A."/>
            <person name="Grigoriev I.V."/>
            <person name="Martin F.M."/>
            <person name="Hacquard S."/>
        </authorList>
    </citation>
    <scope>NUCLEOTIDE SEQUENCE</scope>
    <source>
        <strain evidence="8">MPI-CAGE-CH-0235</strain>
    </source>
</reference>
<feature type="transmembrane region" description="Helical" evidence="7">
    <location>
        <begin position="191"/>
        <end position="212"/>
    </location>
</feature>
<name>A0A8K0SJJ3_9HYPO</name>